<dbReference type="PANTHER" id="PTHR42978:SF6">
    <property type="entry name" value="QUORUM-QUENCHING LACTONASE YTNP-RELATED"/>
    <property type="match status" value="1"/>
</dbReference>
<evidence type="ECO:0000256" key="4">
    <source>
        <dbReference type="ARBA" id="ARBA00022833"/>
    </source>
</evidence>
<comment type="similarity">
    <text evidence="1">Belongs to the metallo-beta-lactamase superfamily.</text>
</comment>
<dbReference type="AlphaFoldDB" id="A0A4Q7YWG8"/>
<keyword evidence="4" id="KW-0862">Zinc</keyword>
<evidence type="ECO:0000313" key="6">
    <source>
        <dbReference type="EMBL" id="RZU41443.1"/>
    </source>
</evidence>
<sequence>MVRMMDDAHLHLPDAADLVRARVPLGSFELTVCTDGTYLLDGGAMFGVVPKTLWQKRAPADEQNRILLGLNTVVVRTGSHTVVIETGIGNKQSEKMREIHQNQELLPQSLAAAGVRPEEVDIVINSHLHFDHCGWNTTLQPDGLVTPTFPNARYFAHRGEVEHGHLQLDRDRVSYLSPNYDPLIESGQMTLLTTEGIRRKPEIVPGVSVELFPGHTRQLMAVHIESRSHAGASEHACYISDLIPTSSHLDTTWVMGYDLDPLECIAQRKRFYQRAIPEKWLVLFTHDHRTPMAQVVLNEKGKPVAQIQESHLASK</sequence>
<feature type="domain" description="Metallo-beta-lactamase" evidence="5">
    <location>
        <begin position="69"/>
        <end position="286"/>
    </location>
</feature>
<dbReference type="PANTHER" id="PTHR42978">
    <property type="entry name" value="QUORUM-QUENCHING LACTONASE YTNP-RELATED-RELATED"/>
    <property type="match status" value="1"/>
</dbReference>
<comment type="caution">
    <text evidence="6">The sequence shown here is derived from an EMBL/GenBank/DDBJ whole genome shotgun (WGS) entry which is preliminary data.</text>
</comment>
<keyword evidence="7" id="KW-1185">Reference proteome</keyword>
<accession>A0A4Q7YWG8</accession>
<evidence type="ECO:0000313" key="7">
    <source>
        <dbReference type="Proteomes" id="UP000292958"/>
    </source>
</evidence>
<evidence type="ECO:0000256" key="1">
    <source>
        <dbReference type="ARBA" id="ARBA00007749"/>
    </source>
</evidence>
<dbReference type="EMBL" id="SHKW01000001">
    <property type="protein sequence ID" value="RZU41443.1"/>
    <property type="molecule type" value="Genomic_DNA"/>
</dbReference>
<dbReference type="Proteomes" id="UP000292958">
    <property type="component" value="Unassembled WGS sequence"/>
</dbReference>
<evidence type="ECO:0000259" key="5">
    <source>
        <dbReference type="SMART" id="SM00849"/>
    </source>
</evidence>
<dbReference type="GO" id="GO:0046872">
    <property type="term" value="F:metal ion binding"/>
    <property type="evidence" value="ECO:0007669"/>
    <property type="project" value="UniProtKB-KW"/>
</dbReference>
<dbReference type="SMART" id="SM00849">
    <property type="entry name" value="Lactamase_B"/>
    <property type="match status" value="1"/>
</dbReference>
<dbReference type="Gene3D" id="3.60.15.10">
    <property type="entry name" value="Ribonuclease Z/Hydroxyacylglutathione hydrolase-like"/>
    <property type="match status" value="1"/>
</dbReference>
<dbReference type="InterPro" id="IPR001279">
    <property type="entry name" value="Metallo-B-lactamas"/>
</dbReference>
<dbReference type="InterPro" id="IPR036866">
    <property type="entry name" value="RibonucZ/Hydroxyglut_hydro"/>
</dbReference>
<keyword evidence="3 6" id="KW-0378">Hydrolase</keyword>
<proteinExistence type="inferred from homology"/>
<dbReference type="InterPro" id="IPR051013">
    <property type="entry name" value="MBL_superfamily_lactonases"/>
</dbReference>
<gene>
    <name evidence="6" type="ORF">BDD14_2965</name>
</gene>
<organism evidence="6 7">
    <name type="scientific">Edaphobacter modestus</name>
    <dbReference type="NCBI Taxonomy" id="388466"/>
    <lineage>
        <taxon>Bacteria</taxon>
        <taxon>Pseudomonadati</taxon>
        <taxon>Acidobacteriota</taxon>
        <taxon>Terriglobia</taxon>
        <taxon>Terriglobales</taxon>
        <taxon>Acidobacteriaceae</taxon>
        <taxon>Edaphobacter</taxon>
    </lineage>
</organism>
<keyword evidence="2" id="KW-0479">Metal-binding</keyword>
<dbReference type="Pfam" id="PF00753">
    <property type="entry name" value="Lactamase_B"/>
    <property type="match status" value="1"/>
</dbReference>
<dbReference type="SUPFAM" id="SSF56281">
    <property type="entry name" value="Metallo-hydrolase/oxidoreductase"/>
    <property type="match status" value="1"/>
</dbReference>
<evidence type="ECO:0000256" key="3">
    <source>
        <dbReference type="ARBA" id="ARBA00022801"/>
    </source>
</evidence>
<evidence type="ECO:0000256" key="2">
    <source>
        <dbReference type="ARBA" id="ARBA00022723"/>
    </source>
</evidence>
<name>A0A4Q7YWG8_9BACT</name>
<reference evidence="6 7" key="1">
    <citation type="submission" date="2019-02" db="EMBL/GenBank/DDBJ databases">
        <title>Genomic Encyclopedia of Archaeal and Bacterial Type Strains, Phase II (KMG-II): from individual species to whole genera.</title>
        <authorList>
            <person name="Goeker M."/>
        </authorList>
    </citation>
    <scope>NUCLEOTIDE SEQUENCE [LARGE SCALE GENOMIC DNA]</scope>
    <source>
        <strain evidence="6 7">DSM 18101</strain>
    </source>
</reference>
<protein>
    <submittedName>
        <fullName evidence="6">Glyoxylase-like metal-dependent hydrolase (Beta-lactamase superfamily II)</fullName>
    </submittedName>
</protein>
<dbReference type="GO" id="GO:0016787">
    <property type="term" value="F:hydrolase activity"/>
    <property type="evidence" value="ECO:0007669"/>
    <property type="project" value="UniProtKB-KW"/>
</dbReference>